<evidence type="ECO:0000256" key="2">
    <source>
        <dbReference type="SAM" id="Phobius"/>
    </source>
</evidence>
<dbReference type="OrthoDB" id="3364670at2759"/>
<feature type="region of interest" description="Disordered" evidence="1">
    <location>
        <begin position="441"/>
        <end position="481"/>
    </location>
</feature>
<dbReference type="Pfam" id="PF18758">
    <property type="entry name" value="KDZ"/>
    <property type="match status" value="1"/>
</dbReference>
<accession>A0A9P6DH91</accession>
<dbReference type="PANTHER" id="PTHR33096:SF1">
    <property type="entry name" value="CXC1-LIKE CYSTEINE CLUSTER ASSOCIATED WITH KDZ TRANSPOSASES DOMAIN-CONTAINING PROTEIN"/>
    <property type="match status" value="1"/>
</dbReference>
<dbReference type="InterPro" id="IPR040521">
    <property type="entry name" value="KDZ"/>
</dbReference>
<dbReference type="PANTHER" id="PTHR33096">
    <property type="entry name" value="CXC2 DOMAIN-CONTAINING PROTEIN"/>
    <property type="match status" value="1"/>
</dbReference>
<dbReference type="AlphaFoldDB" id="A0A9P6DH91"/>
<keyword evidence="4" id="KW-1185">Reference proteome</keyword>
<evidence type="ECO:0000256" key="1">
    <source>
        <dbReference type="SAM" id="MobiDB-lite"/>
    </source>
</evidence>
<keyword evidence="2" id="KW-0472">Membrane</keyword>
<keyword evidence="2" id="KW-0812">Transmembrane</keyword>
<name>A0A9P6DH91_9AGAM</name>
<dbReference type="EMBL" id="MU129301">
    <property type="protein sequence ID" value="KAF9503782.1"/>
    <property type="molecule type" value="Genomic_DNA"/>
</dbReference>
<dbReference type="Proteomes" id="UP000886523">
    <property type="component" value="Unassembled WGS sequence"/>
</dbReference>
<feature type="transmembrane region" description="Helical" evidence="2">
    <location>
        <begin position="29"/>
        <end position="52"/>
    </location>
</feature>
<sequence>MASLFASPLLLRVCPLFLMATCQVLMSQTWTPLIILILLHLIIFVLNAHYVLELAVRPQEASCHKKQPGVQDPRIIAPGICEVPHSFLEAWKVRVEAACSMQHEGNNAKAPRRSNKGDMWTPGEQQFYAFALIDVVMAELPEHWRVGILYDIGCQIHRSALKWDLLPQWMPHIIFAISVFHVYSHQWVCQLWYHPQKGDVWGLTDGEGYDVKLSQAGIWLERRVKSMMERLFLAQQKRALQQQLVAAPVVDSIASRNEIGEITSAIAEQEKVISHLSKQDEDMTAMLQLGDPVSFKQLQKMKHHTWFEHQLNMRALKAQTITRVCEKNFETHNLTGAFRIKAVDHSTLQHTSRAIKRRYQSVKGLVADLADDEFNGDVPPWLGDEMVRNGIQLVQDIANCQDELELCWRERHSLKHWFDEELAAMMTLLNSSTGLLAEQIQAPAHARPQQSDRPRKLDSNGIESDVDSSDDDEDLELEPAPVLADMDILAASDLICQQCSDDGASNAGSSDWDSSIDL</sequence>
<comment type="caution">
    <text evidence="3">The sequence shown here is derived from an EMBL/GenBank/DDBJ whole genome shotgun (WGS) entry which is preliminary data.</text>
</comment>
<proteinExistence type="predicted"/>
<reference evidence="3" key="1">
    <citation type="journal article" date="2020" name="Nat. Commun.">
        <title>Large-scale genome sequencing of mycorrhizal fungi provides insights into the early evolution of symbiotic traits.</title>
        <authorList>
            <person name="Miyauchi S."/>
            <person name="Kiss E."/>
            <person name="Kuo A."/>
            <person name="Drula E."/>
            <person name="Kohler A."/>
            <person name="Sanchez-Garcia M."/>
            <person name="Morin E."/>
            <person name="Andreopoulos B."/>
            <person name="Barry K.W."/>
            <person name="Bonito G."/>
            <person name="Buee M."/>
            <person name="Carver A."/>
            <person name="Chen C."/>
            <person name="Cichocki N."/>
            <person name="Clum A."/>
            <person name="Culley D."/>
            <person name="Crous P.W."/>
            <person name="Fauchery L."/>
            <person name="Girlanda M."/>
            <person name="Hayes R.D."/>
            <person name="Keri Z."/>
            <person name="LaButti K."/>
            <person name="Lipzen A."/>
            <person name="Lombard V."/>
            <person name="Magnuson J."/>
            <person name="Maillard F."/>
            <person name="Murat C."/>
            <person name="Nolan M."/>
            <person name="Ohm R.A."/>
            <person name="Pangilinan J."/>
            <person name="Pereira M.F."/>
            <person name="Perotto S."/>
            <person name="Peter M."/>
            <person name="Pfister S."/>
            <person name="Riley R."/>
            <person name="Sitrit Y."/>
            <person name="Stielow J.B."/>
            <person name="Szollosi G."/>
            <person name="Zifcakova L."/>
            <person name="Stursova M."/>
            <person name="Spatafora J.W."/>
            <person name="Tedersoo L."/>
            <person name="Vaario L.M."/>
            <person name="Yamada A."/>
            <person name="Yan M."/>
            <person name="Wang P."/>
            <person name="Xu J."/>
            <person name="Bruns T."/>
            <person name="Baldrian P."/>
            <person name="Vilgalys R."/>
            <person name="Dunand C."/>
            <person name="Henrissat B."/>
            <person name="Grigoriev I.V."/>
            <person name="Hibbett D."/>
            <person name="Nagy L.G."/>
            <person name="Martin F.M."/>
        </authorList>
    </citation>
    <scope>NUCLEOTIDE SEQUENCE</scope>
    <source>
        <strain evidence="3">UP504</strain>
    </source>
</reference>
<organism evidence="3 4">
    <name type="scientific">Hydnum rufescens UP504</name>
    <dbReference type="NCBI Taxonomy" id="1448309"/>
    <lineage>
        <taxon>Eukaryota</taxon>
        <taxon>Fungi</taxon>
        <taxon>Dikarya</taxon>
        <taxon>Basidiomycota</taxon>
        <taxon>Agaricomycotina</taxon>
        <taxon>Agaricomycetes</taxon>
        <taxon>Cantharellales</taxon>
        <taxon>Hydnaceae</taxon>
        <taxon>Hydnum</taxon>
    </lineage>
</organism>
<evidence type="ECO:0000313" key="4">
    <source>
        <dbReference type="Proteomes" id="UP000886523"/>
    </source>
</evidence>
<feature type="compositionally biased region" description="Acidic residues" evidence="1">
    <location>
        <begin position="464"/>
        <end position="477"/>
    </location>
</feature>
<keyword evidence="2" id="KW-1133">Transmembrane helix</keyword>
<protein>
    <submittedName>
        <fullName evidence="3">Uncharacterized protein</fullName>
    </submittedName>
</protein>
<evidence type="ECO:0000313" key="3">
    <source>
        <dbReference type="EMBL" id="KAF9503782.1"/>
    </source>
</evidence>
<gene>
    <name evidence="3" type="ORF">BS47DRAFT_1445876</name>
</gene>